<proteinExistence type="inferred from homology"/>
<evidence type="ECO:0000256" key="7">
    <source>
        <dbReference type="SAM" id="Phobius"/>
    </source>
</evidence>
<keyword evidence="5 7" id="KW-1133">Transmembrane helix</keyword>
<feature type="transmembrane region" description="Helical" evidence="7">
    <location>
        <begin position="299"/>
        <end position="316"/>
    </location>
</feature>
<dbReference type="RefSeq" id="WP_150420442.1">
    <property type="nucleotide sequence ID" value="NZ_VYRZ01000005.1"/>
</dbReference>
<evidence type="ECO:0000256" key="6">
    <source>
        <dbReference type="ARBA" id="ARBA00023136"/>
    </source>
</evidence>
<dbReference type="GO" id="GO:0005886">
    <property type="term" value="C:plasma membrane"/>
    <property type="evidence" value="ECO:0007669"/>
    <property type="project" value="UniProtKB-SubCell"/>
</dbReference>
<reference evidence="9" key="1">
    <citation type="submission" date="2019-09" db="EMBL/GenBank/DDBJ databases">
        <title>Mumia zhuanghuii sp. nov. isolated from the intestinal contents of plateau pika (Ochotona curzoniae) in the Qinghai-Tibet plateau of China.</title>
        <authorList>
            <person name="Tian Z."/>
        </authorList>
    </citation>
    <scope>NUCLEOTIDE SEQUENCE [LARGE SCALE GENOMIC DNA]</scope>
    <source>
        <strain evidence="9">DSM 25564</strain>
    </source>
</reference>
<feature type="transmembrane region" description="Helical" evidence="7">
    <location>
        <begin position="396"/>
        <end position="415"/>
    </location>
</feature>
<evidence type="ECO:0000313" key="9">
    <source>
        <dbReference type="Proteomes" id="UP000327039"/>
    </source>
</evidence>
<keyword evidence="6 7" id="KW-0472">Membrane</keyword>
<feature type="transmembrane region" description="Helical" evidence="7">
    <location>
        <begin position="427"/>
        <end position="446"/>
    </location>
</feature>
<dbReference type="AlphaFoldDB" id="A0A5J5IMV3"/>
<comment type="subcellular location">
    <subcellularLocation>
        <location evidence="1">Cell membrane</location>
        <topology evidence="1">Multi-pass membrane protein</topology>
    </subcellularLocation>
</comment>
<accession>A0A5J5IMV3</accession>
<dbReference type="CDD" id="cd13127">
    <property type="entry name" value="MATE_tuaB_like"/>
    <property type="match status" value="1"/>
</dbReference>
<feature type="transmembrane region" description="Helical" evidence="7">
    <location>
        <begin position="188"/>
        <end position="208"/>
    </location>
</feature>
<sequence length="494" mass="53613">MAHRLRQGGVVLSLADSAARGAAATLGGQVLRFAIQLASVSILARILTQSDYGLFAMVMAIVGVASILGDFGLSMAAIQKQELSQGQRSNLFWTNVAVGIVTSAGVFLLAQPISAFYGHPELVIVTQAVAVTFLINALTPQFRAEVSRRLRFKWLASADVAAQAVGLTLAIAIALSGGGYWALVAQQIGVALVTLAVLVVAAGWVPGLPRRHQQMRSLYTFGINTLGVQLITYTTSNLDNVLIGRVWGASALGIYTRAYQIFRLPLQQIAAPMTRVALPILSRLQADPRYEAYIQRAQLILTYSFGGVFFLLAAVADPAIEILLGPNWDEAKPIFAVLAIGGVFQAIGYSYYWIFLSRAYTGLQLRWSIVGRSIMVVLMVAGVFFGPIWVAVASSAGQAIMWMLNTVFAVPKTGVEVRPLVRISLRPLAVYAGLLAVTAPLTWWVLPGWNPWVKLLVLVLVIALYLTGVFLLFGSVRRDMGDLWDAARRIRKRR</sequence>
<feature type="transmembrane region" description="Helical" evidence="7">
    <location>
        <begin position="54"/>
        <end position="78"/>
    </location>
</feature>
<evidence type="ECO:0000313" key="8">
    <source>
        <dbReference type="EMBL" id="KAA9083733.1"/>
    </source>
</evidence>
<dbReference type="OrthoDB" id="9770347at2"/>
<evidence type="ECO:0000256" key="2">
    <source>
        <dbReference type="ARBA" id="ARBA00007430"/>
    </source>
</evidence>
<feature type="transmembrane region" description="Helical" evidence="7">
    <location>
        <begin position="452"/>
        <end position="473"/>
    </location>
</feature>
<dbReference type="InterPro" id="IPR050833">
    <property type="entry name" value="Poly_Biosynth_Transport"/>
</dbReference>
<evidence type="ECO:0000256" key="5">
    <source>
        <dbReference type="ARBA" id="ARBA00022989"/>
    </source>
</evidence>
<feature type="transmembrane region" description="Helical" evidence="7">
    <location>
        <begin position="369"/>
        <end position="390"/>
    </location>
</feature>
<organism evidence="8 9">
    <name type="scientific">Microbacterium radiodurans</name>
    <dbReference type="NCBI Taxonomy" id="661398"/>
    <lineage>
        <taxon>Bacteria</taxon>
        <taxon>Bacillati</taxon>
        <taxon>Actinomycetota</taxon>
        <taxon>Actinomycetes</taxon>
        <taxon>Micrococcales</taxon>
        <taxon>Microbacteriaceae</taxon>
        <taxon>Microbacterium</taxon>
    </lineage>
</organism>
<keyword evidence="4 7" id="KW-0812">Transmembrane</keyword>
<dbReference type="PANTHER" id="PTHR30250">
    <property type="entry name" value="PST FAMILY PREDICTED COLANIC ACID TRANSPORTER"/>
    <property type="match status" value="1"/>
</dbReference>
<comment type="caution">
    <text evidence="8">The sequence shown here is derived from an EMBL/GenBank/DDBJ whole genome shotgun (WGS) entry which is preliminary data.</text>
</comment>
<keyword evidence="9" id="KW-1185">Reference proteome</keyword>
<dbReference type="EMBL" id="VYRZ01000005">
    <property type="protein sequence ID" value="KAA9083733.1"/>
    <property type="molecule type" value="Genomic_DNA"/>
</dbReference>
<evidence type="ECO:0000256" key="3">
    <source>
        <dbReference type="ARBA" id="ARBA00022475"/>
    </source>
</evidence>
<dbReference type="Proteomes" id="UP000327039">
    <property type="component" value="Unassembled WGS sequence"/>
</dbReference>
<keyword evidence="3" id="KW-1003">Cell membrane</keyword>
<feature type="transmembrane region" description="Helical" evidence="7">
    <location>
        <begin position="160"/>
        <end position="182"/>
    </location>
</feature>
<feature type="transmembrane region" description="Helical" evidence="7">
    <location>
        <begin position="122"/>
        <end position="139"/>
    </location>
</feature>
<dbReference type="Pfam" id="PF13440">
    <property type="entry name" value="Polysacc_synt_3"/>
    <property type="match status" value="1"/>
</dbReference>
<gene>
    <name evidence="8" type="ORF">F6B42_14370</name>
</gene>
<dbReference type="PANTHER" id="PTHR30250:SF10">
    <property type="entry name" value="LIPOPOLYSACCHARIDE BIOSYNTHESIS PROTEIN WZXC"/>
    <property type="match status" value="1"/>
</dbReference>
<name>A0A5J5IMV3_9MICO</name>
<feature type="transmembrane region" description="Helical" evidence="7">
    <location>
        <begin position="90"/>
        <end position="110"/>
    </location>
</feature>
<feature type="transmembrane region" description="Helical" evidence="7">
    <location>
        <begin position="336"/>
        <end position="357"/>
    </location>
</feature>
<protein>
    <submittedName>
        <fullName evidence="8">Lipopolysaccharide biosynthesis protein</fullName>
    </submittedName>
</protein>
<evidence type="ECO:0000256" key="1">
    <source>
        <dbReference type="ARBA" id="ARBA00004651"/>
    </source>
</evidence>
<evidence type="ECO:0000256" key="4">
    <source>
        <dbReference type="ARBA" id="ARBA00022692"/>
    </source>
</evidence>
<comment type="similarity">
    <text evidence="2">Belongs to the polysaccharide synthase family.</text>
</comment>